<dbReference type="EMBL" id="JAYMYR010000007">
    <property type="protein sequence ID" value="KAK7352487.1"/>
    <property type="molecule type" value="Genomic_DNA"/>
</dbReference>
<name>A0AAN9QYE2_PHACN</name>
<accession>A0AAN9QYE2</accession>
<gene>
    <name evidence="1" type="ORF">VNO80_17909</name>
</gene>
<organism evidence="1 2">
    <name type="scientific">Phaseolus coccineus</name>
    <name type="common">Scarlet runner bean</name>
    <name type="synonym">Phaseolus multiflorus</name>
    <dbReference type="NCBI Taxonomy" id="3886"/>
    <lineage>
        <taxon>Eukaryota</taxon>
        <taxon>Viridiplantae</taxon>
        <taxon>Streptophyta</taxon>
        <taxon>Embryophyta</taxon>
        <taxon>Tracheophyta</taxon>
        <taxon>Spermatophyta</taxon>
        <taxon>Magnoliopsida</taxon>
        <taxon>eudicotyledons</taxon>
        <taxon>Gunneridae</taxon>
        <taxon>Pentapetalae</taxon>
        <taxon>rosids</taxon>
        <taxon>fabids</taxon>
        <taxon>Fabales</taxon>
        <taxon>Fabaceae</taxon>
        <taxon>Papilionoideae</taxon>
        <taxon>50 kb inversion clade</taxon>
        <taxon>NPAAA clade</taxon>
        <taxon>indigoferoid/millettioid clade</taxon>
        <taxon>Phaseoleae</taxon>
        <taxon>Phaseolus</taxon>
    </lineage>
</organism>
<protein>
    <submittedName>
        <fullName evidence="1">Uncharacterized protein</fullName>
    </submittedName>
</protein>
<dbReference type="Proteomes" id="UP001374584">
    <property type="component" value="Unassembled WGS sequence"/>
</dbReference>
<keyword evidence="2" id="KW-1185">Reference proteome</keyword>
<evidence type="ECO:0000313" key="2">
    <source>
        <dbReference type="Proteomes" id="UP001374584"/>
    </source>
</evidence>
<proteinExistence type="predicted"/>
<dbReference type="AlphaFoldDB" id="A0AAN9QYE2"/>
<sequence length="68" mass="7674">MAFDSECASEATATEFLKTFSMSSYCYRYGILLSKFRFPLTNFNEGAFVSGNSEELVFFLLGKDLSEN</sequence>
<comment type="caution">
    <text evidence="1">The sequence shown here is derived from an EMBL/GenBank/DDBJ whole genome shotgun (WGS) entry which is preliminary data.</text>
</comment>
<evidence type="ECO:0000313" key="1">
    <source>
        <dbReference type="EMBL" id="KAK7352487.1"/>
    </source>
</evidence>
<reference evidence="1 2" key="1">
    <citation type="submission" date="2024-01" db="EMBL/GenBank/DDBJ databases">
        <title>The genomes of 5 underutilized Papilionoideae crops provide insights into root nodulation and disease resistanc.</title>
        <authorList>
            <person name="Jiang F."/>
        </authorList>
    </citation>
    <scope>NUCLEOTIDE SEQUENCE [LARGE SCALE GENOMIC DNA]</scope>
    <source>
        <strain evidence="1">JINMINGXINNONG_FW02</strain>
        <tissue evidence="1">Leaves</tissue>
    </source>
</reference>